<protein>
    <submittedName>
        <fullName evidence="1">Uncharacterized protein</fullName>
    </submittedName>
</protein>
<accession>A0A225SX11</accession>
<keyword evidence="2" id="KW-1185">Reference proteome</keyword>
<dbReference type="AlphaFoldDB" id="A0A225SX11"/>
<reference evidence="1 2" key="1">
    <citation type="journal article" date="2010" name="Int. J. Syst. Evol. Microbiol.">
        <title>Reclassification of Herbaspirillum putei as a later heterotypic synonym of Herbaspirillum huttiense, with the description of H. huttiense subsp. huttiense subsp. nov. and H. huttiense subsp. putei subsp. nov., comb. nov., and description of Herbaspirillum aquaticum sp. nov.</title>
        <authorList>
            <person name="Dobritsa A.P."/>
            <person name="Reddy M.C."/>
            <person name="Samadpour M."/>
        </authorList>
    </citation>
    <scope>NUCLEOTIDE SEQUENCE [LARGE SCALE GENOMIC DNA]</scope>
    <source>
        <strain evidence="1 2">IEH 4430</strain>
    </source>
</reference>
<evidence type="ECO:0000313" key="1">
    <source>
        <dbReference type="EMBL" id="OWY35557.1"/>
    </source>
</evidence>
<name>A0A225SX11_9BURK</name>
<gene>
    <name evidence="1" type="ORF">CEJ45_07005</name>
</gene>
<dbReference type="EMBL" id="NJGV01000005">
    <property type="protein sequence ID" value="OWY35557.1"/>
    <property type="molecule type" value="Genomic_DNA"/>
</dbReference>
<proteinExistence type="predicted"/>
<dbReference type="InterPro" id="IPR054257">
    <property type="entry name" value="DUF6988"/>
</dbReference>
<dbReference type="RefSeq" id="WP_088754445.1">
    <property type="nucleotide sequence ID" value="NZ_JARJFG010000037.1"/>
</dbReference>
<organism evidence="1 2">
    <name type="scientific">Herbaspirillum aquaticum</name>
    <dbReference type="NCBI Taxonomy" id="568783"/>
    <lineage>
        <taxon>Bacteria</taxon>
        <taxon>Pseudomonadati</taxon>
        <taxon>Pseudomonadota</taxon>
        <taxon>Betaproteobacteria</taxon>
        <taxon>Burkholderiales</taxon>
        <taxon>Oxalobacteraceae</taxon>
        <taxon>Herbaspirillum</taxon>
    </lineage>
</organism>
<evidence type="ECO:0000313" key="2">
    <source>
        <dbReference type="Proteomes" id="UP000214747"/>
    </source>
</evidence>
<dbReference type="Proteomes" id="UP000214747">
    <property type="component" value="Unassembled WGS sequence"/>
</dbReference>
<dbReference type="Pfam" id="PF22491">
    <property type="entry name" value="DUF6988"/>
    <property type="match status" value="1"/>
</dbReference>
<comment type="caution">
    <text evidence="1">The sequence shown here is derived from an EMBL/GenBank/DDBJ whole genome shotgun (WGS) entry which is preliminary data.</text>
</comment>
<sequence>MQLDHLLAKAQSLAYRISAEYNGQPLPDDRRACAAIGCLTVAQQHHCGIILLLRNDMPVHASAFALIGPQIETAFNALWLWYCATEEEITRYLSDGSGKSMRQLVTQVDSALAGRDGQEAAIVRGHWARLSDFVFSGERRIRRWLDANEVDALYSEEAVTELVELSNSMAELGLASYRTIHDKHFTAVRNELARGLRVDQAK</sequence>